<name>A0A7Y2K3N4_9BURK</name>
<gene>
    <name evidence="2" type="ORF">HGB41_21655</name>
</gene>
<reference evidence="2 3" key="1">
    <citation type="submission" date="2020-04" db="EMBL/GenBank/DDBJ databases">
        <title>Massilia sp. nov., a cold adapted bacteria isolated from Arctic soil.</title>
        <authorList>
            <person name="Son J."/>
            <person name="Ka J.-O."/>
        </authorList>
    </citation>
    <scope>NUCLEOTIDE SEQUENCE [LARGE SCALE GENOMIC DNA]</scope>
    <source>
        <strain evidence="2 3">ML15P13</strain>
    </source>
</reference>
<evidence type="ECO:0000313" key="3">
    <source>
        <dbReference type="Proteomes" id="UP000533905"/>
    </source>
</evidence>
<evidence type="ECO:0000256" key="1">
    <source>
        <dbReference type="SAM" id="SignalP"/>
    </source>
</evidence>
<evidence type="ECO:0008006" key="4">
    <source>
        <dbReference type="Google" id="ProtNLM"/>
    </source>
</evidence>
<keyword evidence="3" id="KW-1185">Reference proteome</keyword>
<evidence type="ECO:0000313" key="2">
    <source>
        <dbReference type="EMBL" id="NNG25593.1"/>
    </source>
</evidence>
<dbReference type="Proteomes" id="UP000533905">
    <property type="component" value="Unassembled WGS sequence"/>
</dbReference>
<proteinExistence type="predicted"/>
<comment type="caution">
    <text evidence="2">The sequence shown here is derived from an EMBL/GenBank/DDBJ whole genome shotgun (WGS) entry which is preliminary data.</text>
</comment>
<dbReference type="EMBL" id="JABAIV010000011">
    <property type="protein sequence ID" value="NNG25593.1"/>
    <property type="molecule type" value="Genomic_DNA"/>
</dbReference>
<protein>
    <recommendedName>
        <fullName evidence="4">SPOR domain-containing protein</fullName>
    </recommendedName>
</protein>
<accession>A0A7Y2K3N4</accession>
<keyword evidence="1" id="KW-0732">Signal</keyword>
<dbReference type="RefSeq" id="WP_171088380.1">
    <property type="nucleotide sequence ID" value="NZ_JABAIV010000011.1"/>
</dbReference>
<dbReference type="AlphaFoldDB" id="A0A7Y2K3N4"/>
<organism evidence="2 3">
    <name type="scientific">Telluria aromaticivorans</name>
    <dbReference type="NCBI Taxonomy" id="2725995"/>
    <lineage>
        <taxon>Bacteria</taxon>
        <taxon>Pseudomonadati</taxon>
        <taxon>Pseudomonadota</taxon>
        <taxon>Betaproteobacteria</taxon>
        <taxon>Burkholderiales</taxon>
        <taxon>Oxalobacteraceae</taxon>
        <taxon>Telluria group</taxon>
        <taxon>Telluria</taxon>
    </lineage>
</organism>
<feature type="signal peptide" evidence="1">
    <location>
        <begin position="1"/>
        <end position="21"/>
    </location>
</feature>
<sequence>MMNIQTLHIALAFLAALPALGGETPLFRMTSHAGAPAGWNQPAMVFQETERRDTSSTVEAVQVSGSAAAKSMFLLRGSCALMKERNKQGFVIVPLSRQPVRFAVQFVSDEKAGGALDRAIAEGAVTSAARCELVESMLAR</sequence>
<feature type="chain" id="PRO_5031308281" description="SPOR domain-containing protein" evidence="1">
    <location>
        <begin position="22"/>
        <end position="140"/>
    </location>
</feature>